<keyword evidence="2" id="KW-1185">Reference proteome</keyword>
<dbReference type="Proteomes" id="UP000295662">
    <property type="component" value="Unassembled WGS sequence"/>
</dbReference>
<accession>A0A4R7SSK2</accession>
<dbReference type="Pfam" id="PF13366">
    <property type="entry name" value="PDDEXK_3"/>
    <property type="match status" value="1"/>
</dbReference>
<evidence type="ECO:0000313" key="1">
    <source>
        <dbReference type="EMBL" id="TDU81168.1"/>
    </source>
</evidence>
<dbReference type="NCBIfam" id="TIGR04256">
    <property type="entry name" value="GxxExxY"/>
    <property type="match status" value="1"/>
</dbReference>
<evidence type="ECO:0000313" key="2">
    <source>
        <dbReference type="Proteomes" id="UP000295662"/>
    </source>
</evidence>
<sequence>MLIEPTLQENDLATQIIGCAMIVHRHFGPGLIESVYETCLCHELAKAGMKVLRQKRQPIVYNDIIFDDPFRLDVFVNDVIIIENKVVDAVLPLHKAQLRSYLKLANRRLGLLINFNVERLKDGVHRVVNGSATYDV</sequence>
<dbReference type="AlphaFoldDB" id="A0A4R7SSK2"/>
<gene>
    <name evidence="1" type="ORF">EI77_00470</name>
</gene>
<reference evidence="1 2" key="1">
    <citation type="submission" date="2019-03" db="EMBL/GenBank/DDBJ databases">
        <title>Genomic Encyclopedia of Archaeal and Bacterial Type Strains, Phase II (KMG-II): from individual species to whole genera.</title>
        <authorList>
            <person name="Goeker M."/>
        </authorList>
    </citation>
    <scope>NUCLEOTIDE SEQUENCE [LARGE SCALE GENOMIC DNA]</scope>
    <source>
        <strain evidence="1 2">ATCC 25309</strain>
    </source>
</reference>
<dbReference type="InterPro" id="IPR026350">
    <property type="entry name" value="GxxExxY"/>
</dbReference>
<dbReference type="OrthoDB" id="9806869at2"/>
<name>A0A4R7SSK2_9BACT</name>
<protein>
    <submittedName>
        <fullName evidence="1">GxxExxY protein</fullName>
    </submittedName>
</protein>
<comment type="caution">
    <text evidence="1">The sequence shown here is derived from an EMBL/GenBank/DDBJ whole genome shotgun (WGS) entry which is preliminary data.</text>
</comment>
<proteinExistence type="predicted"/>
<dbReference type="EMBL" id="SOCA01000001">
    <property type="protein sequence ID" value="TDU81168.1"/>
    <property type="molecule type" value="Genomic_DNA"/>
</dbReference>
<dbReference type="RefSeq" id="WP_133793145.1">
    <property type="nucleotide sequence ID" value="NZ_SOCA01000001.1"/>
</dbReference>
<organism evidence="1 2">
    <name type="scientific">Prosthecobacter fusiformis</name>
    <dbReference type="NCBI Taxonomy" id="48464"/>
    <lineage>
        <taxon>Bacteria</taxon>
        <taxon>Pseudomonadati</taxon>
        <taxon>Verrucomicrobiota</taxon>
        <taxon>Verrucomicrobiia</taxon>
        <taxon>Verrucomicrobiales</taxon>
        <taxon>Verrucomicrobiaceae</taxon>
        <taxon>Prosthecobacter</taxon>
    </lineage>
</organism>